<evidence type="ECO:0000313" key="7">
    <source>
        <dbReference type="EMBL" id="KAL2743923.1"/>
    </source>
</evidence>
<dbReference type="Proteomes" id="UP001607303">
    <property type="component" value="Unassembled WGS sequence"/>
</dbReference>
<keyword evidence="2 6" id="KW-0812">Transmembrane</keyword>
<evidence type="ECO:0000313" key="8">
    <source>
        <dbReference type="Proteomes" id="UP001607303"/>
    </source>
</evidence>
<dbReference type="PANTHER" id="PTHR37159:SF1">
    <property type="entry name" value="GH11867P"/>
    <property type="match status" value="1"/>
</dbReference>
<dbReference type="Gene3D" id="1.10.1450.10">
    <property type="entry name" value="Tetraspanin"/>
    <property type="match status" value="1"/>
</dbReference>
<keyword evidence="3 6" id="KW-1133">Transmembrane helix</keyword>
<dbReference type="PANTHER" id="PTHR37159">
    <property type="entry name" value="GH11867P"/>
    <property type="match status" value="1"/>
</dbReference>
<dbReference type="EMBL" id="JAYRBN010000053">
    <property type="protein sequence ID" value="KAL2743923.1"/>
    <property type="molecule type" value="Genomic_DNA"/>
</dbReference>
<feature type="transmembrane region" description="Helical" evidence="6">
    <location>
        <begin position="583"/>
        <end position="610"/>
    </location>
</feature>
<dbReference type="GO" id="GO:0016020">
    <property type="term" value="C:membrane"/>
    <property type="evidence" value="ECO:0007669"/>
    <property type="project" value="UniProtKB-SubCell"/>
</dbReference>
<keyword evidence="4 6" id="KW-0472">Membrane</keyword>
<dbReference type="Pfam" id="PF00335">
    <property type="entry name" value="Tetraspanin"/>
    <property type="match status" value="1"/>
</dbReference>
<dbReference type="InterPro" id="IPR018499">
    <property type="entry name" value="Tetraspanin/Peripherin"/>
</dbReference>
<dbReference type="AlphaFoldDB" id="A0ABD2CFS5"/>
<dbReference type="InterPro" id="IPR008952">
    <property type="entry name" value="Tetraspanin_EC2_sf"/>
</dbReference>
<dbReference type="SUPFAM" id="SSF48652">
    <property type="entry name" value="Tetraspanin"/>
    <property type="match status" value="1"/>
</dbReference>
<evidence type="ECO:0000256" key="2">
    <source>
        <dbReference type="ARBA" id="ARBA00022692"/>
    </source>
</evidence>
<gene>
    <name evidence="7" type="ORF">V1477_007799</name>
</gene>
<feature type="region of interest" description="Disordered" evidence="5">
    <location>
        <begin position="662"/>
        <end position="740"/>
    </location>
</feature>
<evidence type="ECO:0000256" key="3">
    <source>
        <dbReference type="ARBA" id="ARBA00022989"/>
    </source>
</evidence>
<reference evidence="7 8" key="1">
    <citation type="journal article" date="2024" name="Ann. Entomol. Soc. Am.">
        <title>Genomic analyses of the southern and eastern yellowjacket wasps (Hymenoptera: Vespidae) reveal evolutionary signatures of social life.</title>
        <authorList>
            <person name="Catto M.A."/>
            <person name="Caine P.B."/>
            <person name="Orr S.E."/>
            <person name="Hunt B.G."/>
            <person name="Goodisman M.A.D."/>
        </authorList>
    </citation>
    <scope>NUCLEOTIDE SEQUENCE [LARGE SCALE GENOMIC DNA]</scope>
    <source>
        <strain evidence="7">232</strain>
        <tissue evidence="7">Head and thorax</tissue>
    </source>
</reference>
<proteinExistence type="predicted"/>
<protein>
    <submittedName>
        <fullName evidence="7">RDS/peripherin-like protein xRDS35</fullName>
    </submittedName>
</protein>
<feature type="transmembrane region" description="Helical" evidence="6">
    <location>
        <begin position="444"/>
        <end position="467"/>
    </location>
</feature>
<comment type="subcellular location">
    <subcellularLocation>
        <location evidence="1">Membrane</location>
        <topology evidence="1">Multi-pass membrane protein</topology>
    </subcellularLocation>
</comment>
<feature type="compositionally biased region" description="Low complexity" evidence="5">
    <location>
        <begin position="695"/>
        <end position="704"/>
    </location>
</feature>
<organism evidence="7 8">
    <name type="scientific">Vespula maculifrons</name>
    <name type="common">Eastern yellow jacket</name>
    <name type="synonym">Wasp</name>
    <dbReference type="NCBI Taxonomy" id="7453"/>
    <lineage>
        <taxon>Eukaryota</taxon>
        <taxon>Metazoa</taxon>
        <taxon>Ecdysozoa</taxon>
        <taxon>Arthropoda</taxon>
        <taxon>Hexapoda</taxon>
        <taxon>Insecta</taxon>
        <taxon>Pterygota</taxon>
        <taxon>Neoptera</taxon>
        <taxon>Endopterygota</taxon>
        <taxon>Hymenoptera</taxon>
        <taxon>Apocrita</taxon>
        <taxon>Aculeata</taxon>
        <taxon>Vespoidea</taxon>
        <taxon>Vespidae</taxon>
        <taxon>Vespinae</taxon>
        <taxon>Vespula</taxon>
    </lineage>
</organism>
<feature type="compositionally biased region" description="Basic residues" evidence="5">
    <location>
        <begin position="729"/>
        <end position="740"/>
    </location>
</feature>
<evidence type="ECO:0000256" key="1">
    <source>
        <dbReference type="ARBA" id="ARBA00004141"/>
    </source>
</evidence>
<accession>A0ABD2CFS5</accession>
<sequence>MYNDSVKKRLQNLLNDGRNASVHTDSLDIDLPSFYDPERFRLGQQAFYNNVFTMMIAKLSGLLTLFAVPTIVDVIVFTKQSNIPCTAFQRYVSTILHTFVWYEKEPEKQKEFLQSLKIVRKKHCIAFHRTFNAGIRKASQTDMALAQFGFIGFILLGTKELGIYTTDEEMDGLVHFWRVIGCALGMEDKYNLCMETVEETRALCSKILDEIFLPSLVNSKKIFNDMGHVLLKGLWPVNPYLDPHAFTAFTLHLASSVATNNNHSINIDYQSMPQYSKFIFNLQLFVHRYLIATNYWWSVIFRKFFNSQMRLAIYLTEHFPFLAYWSFGVKQSHTPLNCDCDRPDPIIFKKRRNKTIACNCGWEGKFVYGVSLTLAIFEIKRFFMLLLEIIAEWQVIRFAGGLRPVVLTLLDIIVGLPTAMLAVRIIRKYKMSQCCSKLKKLFKCLLFVITMCVLLNIVTLISIGYHISVKQKTLVNLFNASMHLYVNMASYKYAIDELQFVFQCCGHTSYTDWFLFDWQMADYAPRDEMIYDNGISDEEFRDRGVPFSCCSLRSMTPCVHAEMMDKDIKSINENGCAEVISPVIIRIVVIAYVMTTTLIVTQALLAFLIARMIDRISERIRFPVSSLSSMDGSMCVLSETNSSSKKKNDRYITSSVCKAVPRDKTKSGQKGIKIKRLSPIKNGSTRRKKSRQKSLHSSPSRCSSPTMEYTIETSEVARIKPSTHEEHRISRKRLLTKRIR</sequence>
<name>A0ABD2CFS5_VESMC</name>
<evidence type="ECO:0000256" key="6">
    <source>
        <dbReference type="SAM" id="Phobius"/>
    </source>
</evidence>
<comment type="caution">
    <text evidence="7">The sequence shown here is derived from an EMBL/GenBank/DDBJ whole genome shotgun (WGS) entry which is preliminary data.</text>
</comment>
<keyword evidence="8" id="KW-1185">Reference proteome</keyword>
<feature type="transmembrane region" description="Helical" evidence="6">
    <location>
        <begin position="405"/>
        <end position="423"/>
    </location>
</feature>
<evidence type="ECO:0000256" key="4">
    <source>
        <dbReference type="ARBA" id="ARBA00023136"/>
    </source>
</evidence>
<feature type="compositionally biased region" description="Basic residues" evidence="5">
    <location>
        <begin position="672"/>
        <end position="694"/>
    </location>
</feature>
<feature type="compositionally biased region" description="Basic and acidic residues" evidence="5">
    <location>
        <begin position="715"/>
        <end position="728"/>
    </location>
</feature>
<evidence type="ECO:0000256" key="5">
    <source>
        <dbReference type="SAM" id="MobiDB-lite"/>
    </source>
</evidence>